<dbReference type="GO" id="GO:0009927">
    <property type="term" value="F:histidine phosphotransfer kinase activity"/>
    <property type="evidence" value="ECO:0007669"/>
    <property type="project" value="TreeGrafter"/>
</dbReference>
<dbReference type="EC" id="2.7.13.3" evidence="2"/>
<dbReference type="InterPro" id="IPR003661">
    <property type="entry name" value="HisK_dim/P_dom"/>
</dbReference>
<keyword evidence="8" id="KW-0472">Membrane</keyword>
<evidence type="ECO:0000256" key="3">
    <source>
        <dbReference type="ARBA" id="ARBA00022553"/>
    </source>
</evidence>
<dbReference type="EMBL" id="SNYI01000002">
    <property type="protein sequence ID" value="TDQ31251.1"/>
    <property type="molecule type" value="Genomic_DNA"/>
</dbReference>
<comment type="catalytic activity">
    <reaction evidence="1">
        <text>ATP + protein L-histidine = ADP + protein N-phospho-L-histidine.</text>
        <dbReference type="EC" id="2.7.13.3"/>
    </reaction>
</comment>
<evidence type="ECO:0000256" key="7">
    <source>
        <dbReference type="SAM" id="Coils"/>
    </source>
</evidence>
<dbReference type="InterPro" id="IPR019734">
    <property type="entry name" value="TPR_rpt"/>
</dbReference>
<keyword evidence="12" id="KW-1185">Reference proteome</keyword>
<dbReference type="PANTHER" id="PTHR43047">
    <property type="entry name" value="TWO-COMPONENT HISTIDINE PROTEIN KINASE"/>
    <property type="match status" value="1"/>
</dbReference>
<proteinExistence type="predicted"/>
<dbReference type="InterPro" id="IPR011990">
    <property type="entry name" value="TPR-like_helical_dom_sf"/>
</dbReference>
<feature type="signal peptide" evidence="9">
    <location>
        <begin position="1"/>
        <end position="24"/>
    </location>
</feature>
<evidence type="ECO:0000313" key="11">
    <source>
        <dbReference type="EMBL" id="TDQ31251.1"/>
    </source>
</evidence>
<evidence type="ECO:0000313" key="12">
    <source>
        <dbReference type="Proteomes" id="UP000295468"/>
    </source>
</evidence>
<dbReference type="GO" id="GO:0005886">
    <property type="term" value="C:plasma membrane"/>
    <property type="evidence" value="ECO:0007669"/>
    <property type="project" value="TreeGrafter"/>
</dbReference>
<dbReference type="GO" id="GO:0000155">
    <property type="term" value="F:phosphorelay sensor kinase activity"/>
    <property type="evidence" value="ECO:0007669"/>
    <property type="project" value="InterPro"/>
</dbReference>
<dbReference type="SUPFAM" id="SSF47384">
    <property type="entry name" value="Homodimeric domain of signal transducing histidine kinase"/>
    <property type="match status" value="1"/>
</dbReference>
<evidence type="ECO:0000256" key="4">
    <source>
        <dbReference type="ARBA" id="ARBA00022679"/>
    </source>
</evidence>
<gene>
    <name evidence="11" type="ORF">CLV82_1957</name>
</gene>
<keyword evidence="8" id="KW-1133">Transmembrane helix</keyword>
<feature type="transmembrane region" description="Helical" evidence="8">
    <location>
        <begin position="407"/>
        <end position="425"/>
    </location>
</feature>
<dbReference type="PANTHER" id="PTHR43047:SF72">
    <property type="entry name" value="OSMOSENSING HISTIDINE PROTEIN KINASE SLN1"/>
    <property type="match status" value="1"/>
</dbReference>
<evidence type="ECO:0000256" key="8">
    <source>
        <dbReference type="SAM" id="Phobius"/>
    </source>
</evidence>
<dbReference type="Proteomes" id="UP000295468">
    <property type="component" value="Unassembled WGS sequence"/>
</dbReference>
<evidence type="ECO:0000256" key="6">
    <source>
        <dbReference type="PROSITE-ProRule" id="PRU00339"/>
    </source>
</evidence>
<dbReference type="Gene3D" id="3.30.565.10">
    <property type="entry name" value="Histidine kinase-like ATPase, C-terminal domain"/>
    <property type="match status" value="1"/>
</dbReference>
<name>A0A4R6TPF7_9FLAO</name>
<keyword evidence="5 11" id="KW-0418">Kinase</keyword>
<dbReference type="SMART" id="SM00388">
    <property type="entry name" value="HisKA"/>
    <property type="match status" value="1"/>
</dbReference>
<dbReference type="FunFam" id="3.30.565.10:FF:000006">
    <property type="entry name" value="Sensor histidine kinase WalK"/>
    <property type="match status" value="1"/>
</dbReference>
<evidence type="ECO:0000256" key="9">
    <source>
        <dbReference type="SAM" id="SignalP"/>
    </source>
</evidence>
<keyword evidence="8" id="KW-0812">Transmembrane</keyword>
<dbReference type="CDD" id="cd00075">
    <property type="entry name" value="HATPase"/>
    <property type="match status" value="1"/>
</dbReference>
<dbReference type="PROSITE" id="PS50109">
    <property type="entry name" value="HIS_KIN"/>
    <property type="match status" value="1"/>
</dbReference>
<dbReference type="InterPro" id="IPR036097">
    <property type="entry name" value="HisK_dim/P_sf"/>
</dbReference>
<dbReference type="SUPFAM" id="SSF55874">
    <property type="entry name" value="ATPase domain of HSP90 chaperone/DNA topoisomerase II/histidine kinase"/>
    <property type="match status" value="1"/>
</dbReference>
<dbReference type="RefSeq" id="WP_133644088.1">
    <property type="nucleotide sequence ID" value="NZ_SNYI01000002.1"/>
</dbReference>
<sequence>MFVSISFKRLVRFCMLLLPVVALAVNAQINEREELKRKIKQLQASSAEYQKDSLYIDLLLNLGKEIRYYNSDSLYILAKDALAYSRKINYRKGESYSFMRIADYYSDKGDNKMAVTFYRKSLNVANEIGNTGIALQTMNNLASEYGYIGDYSKALSGYLEGIELATKVNDLEMLSIMNENIANLYASQNDYSQSLEFFKKVSKLNEEIGNEVYSAQTNSNLASVYAEMGEQEYAMFHINKAIAVFERRNLEDWLAFAYEIKGKVYLQQENYKWALYWYHQSELLHQKIQDDRGIIDLYNGMAEAHLGTGNDSISEQYAQNAFAISTRIQFTEGTQKCAKTLYKIHKNKESYEEALRYHELFQRLSDTLSRNENSKILSMLKTKNEYDKQKLALIEDNKRELAKQQSYVNIALFVLLIFIVVTYLVHRGQKIQKQLNLELKSKQESLKLREAELEENISTKNKLFSIIGHDLRGPIGALQSLLNMFKDGEIGKDDFWDFIPKLRDDVDHISFTLNNLLQWGYTQMNGAVTKPTVVAIDSLVDENINLLSELAENKKITINNEIPENTLVYADTNQIDIVVRNLLSNALKFTPDNGIIQLKVEEHQKHFEFSVRDTGVGMDKITQEKLFSKDANVSTYGTNNEKGTGLGLSLCKEMVEKNNGTIWVESALRIGTSFYFTIPKYEKAYSNAS</sequence>
<dbReference type="Gene3D" id="1.10.287.130">
    <property type="match status" value="1"/>
</dbReference>
<dbReference type="SMART" id="SM00028">
    <property type="entry name" value="TPR"/>
    <property type="match status" value="6"/>
</dbReference>
<evidence type="ECO:0000256" key="5">
    <source>
        <dbReference type="ARBA" id="ARBA00022777"/>
    </source>
</evidence>
<dbReference type="Pfam" id="PF13424">
    <property type="entry name" value="TPR_12"/>
    <property type="match status" value="2"/>
</dbReference>
<accession>A0A4R6TPF7</accession>
<organism evidence="11 12">
    <name type="scientific">Zeaxanthinibacter enoshimensis</name>
    <dbReference type="NCBI Taxonomy" id="392009"/>
    <lineage>
        <taxon>Bacteria</taxon>
        <taxon>Pseudomonadati</taxon>
        <taxon>Bacteroidota</taxon>
        <taxon>Flavobacteriia</taxon>
        <taxon>Flavobacteriales</taxon>
        <taxon>Flavobacteriaceae</taxon>
        <taxon>Zeaxanthinibacter</taxon>
    </lineage>
</organism>
<keyword evidence="6" id="KW-0802">TPR repeat</keyword>
<protein>
    <recommendedName>
        <fullName evidence="2">histidine kinase</fullName>
        <ecNumber evidence="2">2.7.13.3</ecNumber>
    </recommendedName>
</protein>
<evidence type="ECO:0000256" key="2">
    <source>
        <dbReference type="ARBA" id="ARBA00012438"/>
    </source>
</evidence>
<dbReference type="Gene3D" id="1.25.40.10">
    <property type="entry name" value="Tetratricopeptide repeat domain"/>
    <property type="match status" value="2"/>
</dbReference>
<dbReference type="AlphaFoldDB" id="A0A4R6TPF7"/>
<dbReference type="SMART" id="SM00387">
    <property type="entry name" value="HATPase_c"/>
    <property type="match status" value="1"/>
</dbReference>
<dbReference type="OrthoDB" id="9810447at2"/>
<dbReference type="CDD" id="cd00082">
    <property type="entry name" value="HisKA"/>
    <property type="match status" value="1"/>
</dbReference>
<keyword evidence="3" id="KW-0597">Phosphoprotein</keyword>
<dbReference type="InterPro" id="IPR003594">
    <property type="entry name" value="HATPase_dom"/>
</dbReference>
<reference evidence="11 12" key="1">
    <citation type="submission" date="2019-03" db="EMBL/GenBank/DDBJ databases">
        <title>Genomic Encyclopedia of Archaeal and Bacterial Type Strains, Phase II (KMG-II): from individual species to whole genera.</title>
        <authorList>
            <person name="Goeker M."/>
        </authorList>
    </citation>
    <scope>NUCLEOTIDE SEQUENCE [LARGE SCALE GENOMIC DNA]</scope>
    <source>
        <strain evidence="11 12">DSM 18435</strain>
    </source>
</reference>
<feature type="repeat" description="TPR" evidence="6">
    <location>
        <begin position="175"/>
        <end position="208"/>
    </location>
</feature>
<dbReference type="PROSITE" id="PS50005">
    <property type="entry name" value="TPR"/>
    <property type="match status" value="1"/>
</dbReference>
<evidence type="ECO:0000259" key="10">
    <source>
        <dbReference type="PROSITE" id="PS50109"/>
    </source>
</evidence>
<keyword evidence="7" id="KW-0175">Coiled coil</keyword>
<evidence type="ECO:0000256" key="1">
    <source>
        <dbReference type="ARBA" id="ARBA00000085"/>
    </source>
</evidence>
<dbReference type="Pfam" id="PF02518">
    <property type="entry name" value="HATPase_c"/>
    <property type="match status" value="1"/>
</dbReference>
<keyword evidence="4" id="KW-0808">Transferase</keyword>
<feature type="domain" description="Histidine kinase" evidence="10">
    <location>
        <begin position="466"/>
        <end position="682"/>
    </location>
</feature>
<feature type="coiled-coil region" evidence="7">
    <location>
        <begin position="25"/>
        <end position="52"/>
    </location>
</feature>
<keyword evidence="9" id="KW-0732">Signal</keyword>
<feature type="chain" id="PRO_5020381055" description="histidine kinase" evidence="9">
    <location>
        <begin position="25"/>
        <end position="689"/>
    </location>
</feature>
<dbReference type="PRINTS" id="PR00344">
    <property type="entry name" value="BCTRLSENSOR"/>
</dbReference>
<comment type="caution">
    <text evidence="11">The sequence shown here is derived from an EMBL/GenBank/DDBJ whole genome shotgun (WGS) entry which is preliminary data.</text>
</comment>
<dbReference type="InterPro" id="IPR036890">
    <property type="entry name" value="HATPase_C_sf"/>
</dbReference>
<dbReference type="InterPro" id="IPR004358">
    <property type="entry name" value="Sig_transdc_His_kin-like_C"/>
</dbReference>
<dbReference type="SUPFAM" id="SSF48452">
    <property type="entry name" value="TPR-like"/>
    <property type="match status" value="2"/>
</dbReference>
<dbReference type="InterPro" id="IPR005467">
    <property type="entry name" value="His_kinase_dom"/>
</dbReference>